<dbReference type="NCBIfam" id="TIGR02532">
    <property type="entry name" value="IV_pilin_GFxxxE"/>
    <property type="match status" value="1"/>
</dbReference>
<sequence length="149" mass="16345">MHRTFWRASRGFTLMEIMVVTAIIAIATGLAVVGWSGGAQRQLADEGERLAMLLEAARLHARASGQSVRWRATPEGFVFEGRTRHWLDRLPTAWERAGTVVLQGGDLQLGPEPILPPQSVTLGDRRHPSLRVTIATDGLAPFQVQEATP</sequence>
<keyword evidence="1" id="KW-1133">Transmembrane helix</keyword>
<dbReference type="RefSeq" id="WP_122238532.1">
    <property type="nucleotide sequence ID" value="NZ_RDQL01000001.1"/>
</dbReference>
<dbReference type="InterPro" id="IPR012902">
    <property type="entry name" value="N_methyl_site"/>
</dbReference>
<protein>
    <submittedName>
        <fullName evidence="2">Type II secretion system protein GspH</fullName>
    </submittedName>
</protein>
<feature type="transmembrane region" description="Helical" evidence="1">
    <location>
        <begin position="12"/>
        <end position="35"/>
    </location>
</feature>
<evidence type="ECO:0000313" key="5">
    <source>
        <dbReference type="Proteomes" id="UP000267521"/>
    </source>
</evidence>
<gene>
    <name evidence="2" type="primary">gspH</name>
    <name evidence="3" type="ORF">EBQ25_00615</name>
    <name evidence="2" type="ORF">EBQ26_08190</name>
</gene>
<comment type="caution">
    <text evidence="2">The sequence shown here is derived from an EMBL/GenBank/DDBJ whole genome shotgun (WGS) entry which is preliminary data.</text>
</comment>
<dbReference type="EMBL" id="RDQL01000001">
    <property type="protein sequence ID" value="RMX02763.1"/>
    <property type="molecule type" value="Genomic_DNA"/>
</dbReference>
<evidence type="ECO:0000313" key="3">
    <source>
        <dbReference type="EMBL" id="RMX02763.1"/>
    </source>
</evidence>
<accession>A0A3M6QI50</accession>
<reference evidence="4 5" key="1">
    <citation type="submission" date="2018-10" db="EMBL/GenBank/DDBJ databases">
        <title>Comamonadaceae CDC group NO-1 genome sequencing and assembly.</title>
        <authorList>
            <person name="Bernier A.-M."/>
            <person name="Bernard K."/>
        </authorList>
    </citation>
    <scope>NUCLEOTIDE SEQUENCE [LARGE SCALE GENOMIC DNA]</scope>
    <source>
        <strain evidence="3 4">NML161473</strain>
        <strain evidence="2 5">NML970147</strain>
    </source>
</reference>
<name>A0A3M6Q4C4_9BURK</name>
<dbReference type="EMBL" id="RDQM01000009">
    <property type="protein sequence ID" value="RMW97634.1"/>
    <property type="molecule type" value="Genomic_DNA"/>
</dbReference>
<evidence type="ECO:0000313" key="2">
    <source>
        <dbReference type="EMBL" id="RMW97634.1"/>
    </source>
</evidence>
<dbReference type="Gene3D" id="3.30.700.10">
    <property type="entry name" value="Glycoprotein, Type 4 Pilin"/>
    <property type="match status" value="1"/>
</dbReference>
<dbReference type="Proteomes" id="UP000267521">
    <property type="component" value="Unassembled WGS sequence"/>
</dbReference>
<dbReference type="InterPro" id="IPR045584">
    <property type="entry name" value="Pilin-like"/>
</dbReference>
<dbReference type="SUPFAM" id="SSF54523">
    <property type="entry name" value="Pili subunits"/>
    <property type="match status" value="1"/>
</dbReference>
<keyword evidence="1" id="KW-0472">Membrane</keyword>
<organism evidence="2 5">
    <name type="scientific">Allofranklinella schreckenbergeri</name>
    <dbReference type="NCBI Taxonomy" id="1076744"/>
    <lineage>
        <taxon>Bacteria</taxon>
        <taxon>Pseudomonadati</taxon>
        <taxon>Pseudomonadota</taxon>
        <taxon>Betaproteobacteria</taxon>
        <taxon>Burkholderiales</taxon>
        <taxon>Comamonadaceae</taxon>
        <taxon>Allofranklinella</taxon>
    </lineage>
</organism>
<dbReference type="AlphaFoldDB" id="A0A3M6Q4C4"/>
<proteinExistence type="predicted"/>
<dbReference type="Proteomes" id="UP000267035">
    <property type="component" value="Unassembled WGS sequence"/>
</dbReference>
<accession>A0A3M6Q4C4</accession>
<dbReference type="Pfam" id="PF07963">
    <property type="entry name" value="N_methyl"/>
    <property type="match status" value="1"/>
</dbReference>
<evidence type="ECO:0000256" key="1">
    <source>
        <dbReference type="SAM" id="Phobius"/>
    </source>
</evidence>
<keyword evidence="1" id="KW-0812">Transmembrane</keyword>
<keyword evidence="4" id="KW-1185">Reference proteome</keyword>
<evidence type="ECO:0000313" key="4">
    <source>
        <dbReference type="Proteomes" id="UP000267035"/>
    </source>
</evidence>